<dbReference type="EMBL" id="AFFY01000098">
    <property type="protein sequence ID" value="EHG98354.1"/>
    <property type="molecule type" value="Genomic_DNA"/>
</dbReference>
<protein>
    <submittedName>
        <fullName evidence="1">Uncharacterized protein</fullName>
    </submittedName>
</protein>
<evidence type="ECO:0000313" key="2">
    <source>
        <dbReference type="Proteomes" id="UP000003598"/>
    </source>
</evidence>
<dbReference type="Proteomes" id="UP000003598">
    <property type="component" value="Unassembled WGS sequence"/>
</dbReference>
<keyword evidence="2" id="KW-1185">Reference proteome</keyword>
<evidence type="ECO:0000313" key="1">
    <source>
        <dbReference type="EMBL" id="EHG98354.1"/>
    </source>
</evidence>
<gene>
    <name evidence="1" type="ORF">HMPREF9441_03901</name>
</gene>
<proteinExistence type="predicted"/>
<dbReference type="STRING" id="762968.HMPREF9441_03901"/>
<dbReference type="HOGENOM" id="CLU_2918476_0_0_10"/>
<accession>G5SWX3</accession>
<organism evidence="1 2">
    <name type="scientific">Paraprevotella clara YIT 11840</name>
    <dbReference type="NCBI Taxonomy" id="762968"/>
    <lineage>
        <taxon>Bacteria</taxon>
        <taxon>Pseudomonadati</taxon>
        <taxon>Bacteroidota</taxon>
        <taxon>Bacteroidia</taxon>
        <taxon>Bacteroidales</taxon>
        <taxon>Prevotellaceae</taxon>
        <taxon>Paraprevotella</taxon>
    </lineage>
</organism>
<name>G5SWX3_9BACT</name>
<reference evidence="1 2" key="1">
    <citation type="submission" date="2011-03" db="EMBL/GenBank/DDBJ databases">
        <authorList>
            <person name="Weinstock G."/>
            <person name="Sodergren E."/>
            <person name="Clifton S."/>
            <person name="Fulton L."/>
            <person name="Fulton B."/>
            <person name="Courtney L."/>
            <person name="Fronick C."/>
            <person name="Harrison M."/>
            <person name="Strong C."/>
            <person name="Farmer C."/>
            <person name="Delahaunty K."/>
            <person name="Markovic C."/>
            <person name="Hall O."/>
            <person name="Minx P."/>
            <person name="Tomlinson C."/>
            <person name="Mitreva M."/>
            <person name="Hou S."/>
            <person name="Chen J."/>
            <person name="Wollam A."/>
            <person name="Pepin K.H."/>
            <person name="Johnson M."/>
            <person name="Bhonagiri V."/>
            <person name="Zhang X."/>
            <person name="Suruliraj S."/>
            <person name="Warren W."/>
            <person name="Chinwalla A."/>
            <person name="Mardis E.R."/>
            <person name="Wilson R.K."/>
        </authorList>
    </citation>
    <scope>NUCLEOTIDE SEQUENCE [LARGE SCALE GENOMIC DNA]</scope>
    <source>
        <strain evidence="1 2">YIT 11840</strain>
    </source>
</reference>
<comment type="caution">
    <text evidence="1">The sequence shown here is derived from an EMBL/GenBank/DDBJ whole genome shotgun (WGS) entry which is preliminary data.</text>
</comment>
<dbReference type="AlphaFoldDB" id="G5SWX3"/>
<sequence length="61" mass="7577">MFLIIMYEYYFCKMRCKIKQCFLNRQRKHVFSMTQTLKKVHIPSRYAPSKPYWHQPITDSD</sequence>